<dbReference type="SUPFAM" id="SSF53756">
    <property type="entry name" value="UDP-Glycosyltransferase/glycogen phosphorylase"/>
    <property type="match status" value="1"/>
</dbReference>
<feature type="domain" description="Glycosyl transferase family 1" evidence="2">
    <location>
        <begin position="167"/>
        <end position="316"/>
    </location>
</feature>
<evidence type="ECO:0000313" key="4">
    <source>
        <dbReference type="EMBL" id="TDU73404.1"/>
    </source>
</evidence>
<protein>
    <submittedName>
        <fullName evidence="4">Alpha-1,3-rhamnosyl/mannosyltransferase</fullName>
    </submittedName>
</protein>
<keyword evidence="5" id="KW-1185">Reference proteome</keyword>
<dbReference type="CDD" id="cd03809">
    <property type="entry name" value="GT4_MtfB-like"/>
    <property type="match status" value="1"/>
</dbReference>
<dbReference type="PANTHER" id="PTHR46401">
    <property type="entry name" value="GLYCOSYLTRANSFERASE WBBK-RELATED"/>
    <property type="match status" value="1"/>
</dbReference>
<dbReference type="Gene3D" id="3.40.50.2000">
    <property type="entry name" value="Glycogen Phosphorylase B"/>
    <property type="match status" value="2"/>
</dbReference>
<dbReference type="InterPro" id="IPR028098">
    <property type="entry name" value="Glyco_trans_4-like_N"/>
</dbReference>
<gene>
    <name evidence="4" type="ORF">EI77_01874</name>
</gene>
<keyword evidence="4" id="KW-0328">Glycosyltransferase</keyword>
<accession>A0A4R7S4Y7</accession>
<sequence length="340" mass="37774">MGWVSMNRYWQALVTESKSDAGVRSLFPAGPVETPAKSRWQRLWLRRVAYPWMIKTQVRSGVLHILDHSFADLLSSVRPAVRTVVTVHDLIPLSDPADLTSSQWMRYQKTVSWIPRADKVVCVSNHTRQEVQWLLNVSEDKLHVLPNGTSQLPFPDAVMSERLAILPPFILSVGGTRPRKNLRLLVPLTQCLAERGSRVTVVRAGPALDESLAARIREHAELHELGMVSDAELAAAYGRAALTLVPSTHEGFGLPVLEAMQAGCPVVYSQATSLPEVAGEAGLSFDPDDPTRAADLCWRVLSEPDLRQQLIKAGRARANQFTWSAHWRGLREIYDGLLNS</sequence>
<organism evidence="4 5">
    <name type="scientific">Prosthecobacter fusiformis</name>
    <dbReference type="NCBI Taxonomy" id="48464"/>
    <lineage>
        <taxon>Bacteria</taxon>
        <taxon>Pseudomonadati</taxon>
        <taxon>Verrucomicrobiota</taxon>
        <taxon>Verrucomicrobiia</taxon>
        <taxon>Verrucomicrobiales</taxon>
        <taxon>Verrucomicrobiaceae</taxon>
        <taxon>Prosthecobacter</taxon>
    </lineage>
</organism>
<dbReference type="PANTHER" id="PTHR46401:SF2">
    <property type="entry name" value="GLYCOSYLTRANSFERASE WBBK-RELATED"/>
    <property type="match status" value="1"/>
</dbReference>
<evidence type="ECO:0000256" key="1">
    <source>
        <dbReference type="ARBA" id="ARBA00022679"/>
    </source>
</evidence>
<dbReference type="GO" id="GO:0016757">
    <property type="term" value="F:glycosyltransferase activity"/>
    <property type="evidence" value="ECO:0007669"/>
    <property type="project" value="UniProtKB-KW"/>
</dbReference>
<dbReference type="Pfam" id="PF00534">
    <property type="entry name" value="Glycos_transf_1"/>
    <property type="match status" value="1"/>
</dbReference>
<evidence type="ECO:0000259" key="3">
    <source>
        <dbReference type="Pfam" id="PF13439"/>
    </source>
</evidence>
<dbReference type="EMBL" id="SOCA01000002">
    <property type="protein sequence ID" value="TDU73404.1"/>
    <property type="molecule type" value="Genomic_DNA"/>
</dbReference>
<feature type="domain" description="Glycosyltransferase subfamily 4-like N-terminal" evidence="3">
    <location>
        <begin position="40"/>
        <end position="148"/>
    </location>
</feature>
<comment type="caution">
    <text evidence="4">The sequence shown here is derived from an EMBL/GenBank/DDBJ whole genome shotgun (WGS) entry which is preliminary data.</text>
</comment>
<dbReference type="AlphaFoldDB" id="A0A4R7S4Y7"/>
<evidence type="ECO:0000313" key="5">
    <source>
        <dbReference type="Proteomes" id="UP000295662"/>
    </source>
</evidence>
<dbReference type="Proteomes" id="UP000295662">
    <property type="component" value="Unassembled WGS sequence"/>
</dbReference>
<keyword evidence="1 4" id="KW-0808">Transferase</keyword>
<evidence type="ECO:0000259" key="2">
    <source>
        <dbReference type="Pfam" id="PF00534"/>
    </source>
</evidence>
<reference evidence="4 5" key="1">
    <citation type="submission" date="2019-03" db="EMBL/GenBank/DDBJ databases">
        <title>Genomic Encyclopedia of Archaeal and Bacterial Type Strains, Phase II (KMG-II): from individual species to whole genera.</title>
        <authorList>
            <person name="Goeker M."/>
        </authorList>
    </citation>
    <scope>NUCLEOTIDE SEQUENCE [LARGE SCALE GENOMIC DNA]</scope>
    <source>
        <strain evidence="4 5">ATCC 25309</strain>
    </source>
</reference>
<dbReference type="InterPro" id="IPR001296">
    <property type="entry name" value="Glyco_trans_1"/>
</dbReference>
<dbReference type="Pfam" id="PF13439">
    <property type="entry name" value="Glyco_transf_4"/>
    <property type="match status" value="1"/>
</dbReference>
<name>A0A4R7S4Y7_9BACT</name>
<proteinExistence type="predicted"/>